<evidence type="ECO:0000256" key="11">
    <source>
        <dbReference type="ARBA" id="ARBA00042045"/>
    </source>
</evidence>
<evidence type="ECO:0000256" key="12">
    <source>
        <dbReference type="RuleBase" id="RU004069"/>
    </source>
</evidence>
<dbReference type="PANTHER" id="PTHR11515">
    <property type="entry name" value="GLYCOPROTEIN HORMONE BETA CHAIN"/>
    <property type="match status" value="1"/>
</dbReference>
<dbReference type="AlphaFoldDB" id="A0A8J6A3A0"/>
<evidence type="ECO:0000256" key="9">
    <source>
        <dbReference type="ARBA" id="ARBA00040964"/>
    </source>
</evidence>
<comment type="caution">
    <text evidence="14">The sequence shown here is derived from an EMBL/GenBank/DDBJ whole genome shotgun (WGS) entry which is preliminary data.</text>
</comment>
<dbReference type="Proteomes" id="UP000700334">
    <property type="component" value="Unassembled WGS sequence"/>
</dbReference>
<dbReference type="PANTHER" id="PTHR11515:SF17">
    <property type="entry name" value="FOLLITROPIN SUBUNIT BETA"/>
    <property type="match status" value="1"/>
</dbReference>
<comment type="similarity">
    <text evidence="2 12">Belongs to the glycoprotein hormones subunit beta family.</text>
</comment>
<evidence type="ECO:0000256" key="8">
    <source>
        <dbReference type="ARBA" id="ARBA00038691"/>
    </source>
</evidence>
<reference evidence="14" key="1">
    <citation type="journal article" date="2021" name="Evol. Appl.">
        <title>The genome of the Pyrenean desman and the effects of bottlenecks and inbreeding on the genomic landscape of an endangered species.</title>
        <authorList>
            <person name="Escoda L."/>
            <person name="Castresana J."/>
        </authorList>
    </citation>
    <scope>NUCLEOTIDE SEQUENCE</scope>
    <source>
        <strain evidence="14">IBE-C5619</strain>
    </source>
</reference>
<dbReference type="Gene3D" id="2.10.90.10">
    <property type="entry name" value="Cystine-knot cytokines"/>
    <property type="match status" value="1"/>
</dbReference>
<comment type="subcellular location">
    <subcellularLocation>
        <location evidence="1 12">Secreted</location>
    </subcellularLocation>
</comment>
<comment type="function">
    <text evidence="7">Together with the alpha chain CGA constitutes follitropin, the follicle-stimulating hormone, and provides its biological specificity to the hormone heterodimer. Binds FSHR, a G protein-coupled receptor, on target cells to activate downstream signaling pathways. Follitropin is involved in follicle development and spermatogenesis in reproductive organs.</text>
</comment>
<evidence type="ECO:0000256" key="7">
    <source>
        <dbReference type="ARBA" id="ARBA00037318"/>
    </source>
</evidence>
<dbReference type="Pfam" id="PF00007">
    <property type="entry name" value="Cys_knot"/>
    <property type="match status" value="1"/>
</dbReference>
<feature type="domain" description="Glycoprotein hormone subunit beta" evidence="13">
    <location>
        <begin position="81"/>
        <end position="132"/>
    </location>
</feature>
<evidence type="ECO:0000256" key="1">
    <source>
        <dbReference type="ARBA" id="ARBA00004613"/>
    </source>
</evidence>
<dbReference type="OrthoDB" id="8453657at2759"/>
<evidence type="ECO:0000256" key="5">
    <source>
        <dbReference type="ARBA" id="ARBA00023157"/>
    </source>
</evidence>
<evidence type="ECO:0000313" key="14">
    <source>
        <dbReference type="EMBL" id="KAG8510795.1"/>
    </source>
</evidence>
<dbReference type="GO" id="GO:0042699">
    <property type="term" value="P:follicle-stimulating hormone signaling pathway"/>
    <property type="evidence" value="ECO:0007669"/>
    <property type="project" value="TreeGrafter"/>
</dbReference>
<name>A0A8J6A3A0_GALPY</name>
<feature type="non-terminal residue" evidence="14">
    <location>
        <position position="139"/>
    </location>
</feature>
<dbReference type="InterPro" id="IPR018245">
    <property type="entry name" value="Gonadotropin_bsu_CS"/>
</dbReference>
<evidence type="ECO:0000256" key="2">
    <source>
        <dbReference type="ARBA" id="ARBA00006552"/>
    </source>
</evidence>
<keyword evidence="4 12" id="KW-0372">Hormone</keyword>
<keyword evidence="5" id="KW-1015">Disulfide bond</keyword>
<keyword evidence="6" id="KW-0325">Glycoprotein</keyword>
<evidence type="ECO:0000256" key="6">
    <source>
        <dbReference type="ARBA" id="ARBA00023180"/>
    </source>
</evidence>
<evidence type="ECO:0000256" key="10">
    <source>
        <dbReference type="ARBA" id="ARBA00041687"/>
    </source>
</evidence>
<dbReference type="GO" id="GO:0005737">
    <property type="term" value="C:cytoplasm"/>
    <property type="evidence" value="ECO:0007669"/>
    <property type="project" value="TreeGrafter"/>
</dbReference>
<keyword evidence="3" id="KW-0964">Secreted</keyword>
<protein>
    <recommendedName>
        <fullName evidence="9">Follitropin subunit beta</fullName>
    </recommendedName>
    <alternativeName>
        <fullName evidence="10">Follicle-stimulating hormone beta subunit</fullName>
    </alternativeName>
    <alternativeName>
        <fullName evidence="11">Follitropin beta chain</fullName>
    </alternativeName>
</protein>
<dbReference type="GO" id="GO:0005615">
    <property type="term" value="C:extracellular space"/>
    <property type="evidence" value="ECO:0007669"/>
    <property type="project" value="TreeGrafter"/>
</dbReference>
<evidence type="ECO:0000256" key="3">
    <source>
        <dbReference type="ARBA" id="ARBA00022525"/>
    </source>
</evidence>
<evidence type="ECO:0000256" key="4">
    <source>
        <dbReference type="ARBA" id="ARBA00022702"/>
    </source>
</evidence>
<accession>A0A8J6A3A0</accession>
<keyword evidence="15" id="KW-1185">Reference proteome</keyword>
<proteinExistence type="inferred from homology"/>
<organism evidence="14 15">
    <name type="scientific">Galemys pyrenaicus</name>
    <name type="common">Iberian desman</name>
    <name type="synonym">Pyrenean desman</name>
    <dbReference type="NCBI Taxonomy" id="202257"/>
    <lineage>
        <taxon>Eukaryota</taxon>
        <taxon>Metazoa</taxon>
        <taxon>Chordata</taxon>
        <taxon>Craniata</taxon>
        <taxon>Vertebrata</taxon>
        <taxon>Euteleostomi</taxon>
        <taxon>Mammalia</taxon>
        <taxon>Eutheria</taxon>
        <taxon>Laurasiatheria</taxon>
        <taxon>Eulipotyphla</taxon>
        <taxon>Talpidae</taxon>
        <taxon>Galemys</taxon>
    </lineage>
</organism>
<evidence type="ECO:0000313" key="15">
    <source>
        <dbReference type="Proteomes" id="UP000700334"/>
    </source>
</evidence>
<dbReference type="InterPro" id="IPR029034">
    <property type="entry name" value="Cystine-knot_cytokine"/>
</dbReference>
<dbReference type="SMART" id="SM00068">
    <property type="entry name" value="GHB"/>
    <property type="match status" value="1"/>
</dbReference>
<gene>
    <name evidence="14" type="ORF">J0S82_010450</name>
</gene>
<evidence type="ECO:0000259" key="13">
    <source>
        <dbReference type="Pfam" id="PF00007"/>
    </source>
</evidence>
<dbReference type="SUPFAM" id="SSF57501">
    <property type="entry name" value="Cystine-knot cytokines"/>
    <property type="match status" value="1"/>
</dbReference>
<sequence length="139" mass="15673">LRRSLSSFASFSVVGNQSVAIAVSLATSPSPWRRRMQFCISVNTTWGVTYYPGNFPALEAKMLRSWDMMTRQSQHPENMYHKELVYKTVEVPGCAHHADSLYTYPVATECHCGKCDSDSTDCTVRGLRPTYCSFNGMKE</sequence>
<dbReference type="PROSITE" id="PS00689">
    <property type="entry name" value="GLYCO_HORMONE_BETA_2"/>
    <property type="match status" value="1"/>
</dbReference>
<comment type="subunit">
    <text evidence="8">Heterodimer. The active follitropin is a heterodimer composed of an alpha chain/CGA shared with other hormones and a unique beta chain/FSHB shown here.</text>
</comment>
<dbReference type="EMBL" id="JAGFMF010011862">
    <property type="protein sequence ID" value="KAG8510795.1"/>
    <property type="molecule type" value="Genomic_DNA"/>
</dbReference>
<dbReference type="InterPro" id="IPR006208">
    <property type="entry name" value="Glyco_hormone_CN"/>
</dbReference>
<dbReference type="InterPro" id="IPR001545">
    <property type="entry name" value="Gonadotropin_bsu"/>
</dbReference>
<dbReference type="FunFam" id="2.10.90.10:FF:000007">
    <property type="entry name" value="Luteinizing hormone beta subunit"/>
    <property type="match status" value="1"/>
</dbReference>
<dbReference type="GO" id="GO:0016913">
    <property type="term" value="F:follicle-stimulating hormone activity"/>
    <property type="evidence" value="ECO:0007669"/>
    <property type="project" value="TreeGrafter"/>
</dbReference>
<dbReference type="CDD" id="cd00069">
    <property type="entry name" value="GHB_like"/>
    <property type="match status" value="1"/>
</dbReference>